<protein>
    <submittedName>
        <fullName evidence="5">AraC-type DNA-binding protein</fullName>
    </submittedName>
</protein>
<gene>
    <name evidence="5" type="ORF">SAMN05192529_103179</name>
</gene>
<dbReference type="STRING" id="551991.SAMN05192529_103179"/>
<name>A0A1H3WNR2_9BACT</name>
<dbReference type="PANTHER" id="PTHR43280">
    <property type="entry name" value="ARAC-FAMILY TRANSCRIPTIONAL REGULATOR"/>
    <property type="match status" value="1"/>
</dbReference>
<dbReference type="OrthoDB" id="4480133at2"/>
<dbReference type="InterPro" id="IPR037923">
    <property type="entry name" value="HTH-like"/>
</dbReference>
<dbReference type="InterPro" id="IPR009057">
    <property type="entry name" value="Homeodomain-like_sf"/>
</dbReference>
<dbReference type="SUPFAM" id="SSF51215">
    <property type="entry name" value="Regulatory protein AraC"/>
    <property type="match status" value="1"/>
</dbReference>
<reference evidence="5 6" key="1">
    <citation type="submission" date="2016-10" db="EMBL/GenBank/DDBJ databases">
        <authorList>
            <person name="de Groot N.N."/>
        </authorList>
    </citation>
    <scope>NUCLEOTIDE SEQUENCE [LARGE SCALE GENOMIC DNA]</scope>
    <source>
        <strain evidence="5 6">Vu-144</strain>
    </source>
</reference>
<dbReference type="SMART" id="SM00342">
    <property type="entry name" value="HTH_ARAC"/>
    <property type="match status" value="1"/>
</dbReference>
<dbReference type="PANTHER" id="PTHR43280:SF2">
    <property type="entry name" value="HTH-TYPE TRANSCRIPTIONAL REGULATOR EXSA"/>
    <property type="match status" value="1"/>
</dbReference>
<evidence type="ECO:0000259" key="4">
    <source>
        <dbReference type="PROSITE" id="PS01124"/>
    </source>
</evidence>
<dbReference type="SUPFAM" id="SSF46689">
    <property type="entry name" value="Homeodomain-like"/>
    <property type="match status" value="1"/>
</dbReference>
<dbReference type="GO" id="GO:0043565">
    <property type="term" value="F:sequence-specific DNA binding"/>
    <property type="evidence" value="ECO:0007669"/>
    <property type="project" value="InterPro"/>
</dbReference>
<dbReference type="PROSITE" id="PS01124">
    <property type="entry name" value="HTH_ARAC_FAMILY_2"/>
    <property type="match status" value="1"/>
</dbReference>
<dbReference type="Pfam" id="PF12833">
    <property type="entry name" value="HTH_18"/>
    <property type="match status" value="1"/>
</dbReference>
<organism evidence="5 6">
    <name type="scientific">Arachidicoccus rhizosphaerae</name>
    <dbReference type="NCBI Taxonomy" id="551991"/>
    <lineage>
        <taxon>Bacteria</taxon>
        <taxon>Pseudomonadati</taxon>
        <taxon>Bacteroidota</taxon>
        <taxon>Chitinophagia</taxon>
        <taxon>Chitinophagales</taxon>
        <taxon>Chitinophagaceae</taxon>
        <taxon>Arachidicoccus</taxon>
    </lineage>
</organism>
<evidence type="ECO:0000256" key="3">
    <source>
        <dbReference type="ARBA" id="ARBA00023163"/>
    </source>
</evidence>
<sequence length="285" mass="34015">MLPKKFIAKQQIQIHCHYLREDHKDQLHSEHVIYHLISGTIKFLDNKKEYICKEGDYWYCYKNQFLKYQKIPQDRDTPCKFIRMELDEQLLKKIAREKKLRSTWMEKQAGVIMIKNNLSMQEIFASFINNESNTMTVDPDATLAKMEKAAMIVLEQHPQLKNALFDFNQPTRKVFDDFMQNNFMFNVSLKAFAYMSGRSISTFKRDFIKTFKMPPKKWLVEKRMQNAYYMISEKGKRSREIYFLLGFGSESNFCFAFKKYFGFNPSQVKDNKIVLGENGINKFYI</sequence>
<accession>A0A1H3WNR2</accession>
<keyword evidence="6" id="KW-1185">Reference proteome</keyword>
<keyword evidence="1" id="KW-0805">Transcription regulation</keyword>
<dbReference type="Proteomes" id="UP000199041">
    <property type="component" value="Unassembled WGS sequence"/>
</dbReference>
<dbReference type="RefSeq" id="WP_091394120.1">
    <property type="nucleotide sequence ID" value="NZ_FNQY01000003.1"/>
</dbReference>
<dbReference type="AlphaFoldDB" id="A0A1H3WNR2"/>
<dbReference type="Gene3D" id="1.10.10.60">
    <property type="entry name" value="Homeodomain-like"/>
    <property type="match status" value="1"/>
</dbReference>
<dbReference type="InterPro" id="IPR018060">
    <property type="entry name" value="HTH_AraC"/>
</dbReference>
<evidence type="ECO:0000313" key="6">
    <source>
        <dbReference type="Proteomes" id="UP000199041"/>
    </source>
</evidence>
<keyword evidence="3" id="KW-0804">Transcription</keyword>
<evidence type="ECO:0000313" key="5">
    <source>
        <dbReference type="EMBL" id="SDZ88773.1"/>
    </source>
</evidence>
<evidence type="ECO:0000256" key="1">
    <source>
        <dbReference type="ARBA" id="ARBA00023015"/>
    </source>
</evidence>
<dbReference type="InterPro" id="IPR054015">
    <property type="entry name" value="ExsA-like_N"/>
</dbReference>
<dbReference type="Pfam" id="PF22200">
    <property type="entry name" value="ExsA_N"/>
    <property type="match status" value="1"/>
</dbReference>
<proteinExistence type="predicted"/>
<evidence type="ECO:0000256" key="2">
    <source>
        <dbReference type="ARBA" id="ARBA00023125"/>
    </source>
</evidence>
<keyword evidence="2 5" id="KW-0238">DNA-binding</keyword>
<feature type="domain" description="HTH araC/xylS-type" evidence="4">
    <location>
        <begin position="173"/>
        <end position="271"/>
    </location>
</feature>
<dbReference type="GO" id="GO:0003700">
    <property type="term" value="F:DNA-binding transcription factor activity"/>
    <property type="evidence" value="ECO:0007669"/>
    <property type="project" value="InterPro"/>
</dbReference>
<dbReference type="EMBL" id="FNQY01000003">
    <property type="protein sequence ID" value="SDZ88773.1"/>
    <property type="molecule type" value="Genomic_DNA"/>
</dbReference>